<keyword evidence="4 10" id="KW-0812">Transmembrane</keyword>
<evidence type="ECO:0000256" key="7">
    <source>
        <dbReference type="ARBA" id="ARBA00023136"/>
    </source>
</evidence>
<keyword evidence="8" id="KW-0270">Exopolysaccharide synthesis</keyword>
<evidence type="ECO:0000256" key="8">
    <source>
        <dbReference type="ARBA" id="ARBA00023169"/>
    </source>
</evidence>
<comment type="similarity">
    <text evidence="2">Belongs to the CpsC/CapA family.</text>
</comment>
<dbReference type="Proteomes" id="UP001380601">
    <property type="component" value="Unassembled WGS sequence"/>
</dbReference>
<sequence>MEENKSFDFSKLWEIIKRNLKWLIILPIVCLLLSVLFTAVAVHPKYQATSQVLINKSDKGDLTMAEKFQADSQIVATYTDIAKSPRVLGKVADEVGHGEDANSISEKVEISNEPNSQVLNFTATDENKKRAEKIADQSAEIFKKQIGSLAEKGDIEVLSKSADNVKSTSTSMGKNAAVGFIAGLILAVILICILEFLRNTKKNKTQRNETPHTQHTHQRRRPKREDLTQDDINEHDRPDEGNHLR</sequence>
<evidence type="ECO:0000256" key="4">
    <source>
        <dbReference type="ARBA" id="ARBA00022692"/>
    </source>
</evidence>
<evidence type="ECO:0000256" key="3">
    <source>
        <dbReference type="ARBA" id="ARBA00022475"/>
    </source>
</evidence>
<feature type="domain" description="Polysaccharide chain length determinant N-terminal" evidence="11">
    <location>
        <begin position="6"/>
        <end position="94"/>
    </location>
</feature>
<keyword evidence="7 10" id="KW-0472">Membrane</keyword>
<proteinExistence type="inferred from homology"/>
<organism evidence="12 13">
    <name type="scientific">Staphylococcus debuckii</name>
    <dbReference type="NCBI Taxonomy" id="2044912"/>
    <lineage>
        <taxon>Bacteria</taxon>
        <taxon>Bacillati</taxon>
        <taxon>Bacillota</taxon>
        <taxon>Bacilli</taxon>
        <taxon>Bacillales</taxon>
        <taxon>Staphylococcaceae</taxon>
        <taxon>Staphylococcus</taxon>
    </lineage>
</organism>
<evidence type="ECO:0000256" key="5">
    <source>
        <dbReference type="ARBA" id="ARBA00022903"/>
    </source>
</evidence>
<evidence type="ECO:0000259" key="11">
    <source>
        <dbReference type="Pfam" id="PF02706"/>
    </source>
</evidence>
<dbReference type="EMBL" id="JBBWSC010000017">
    <property type="protein sequence ID" value="MEL0539332.1"/>
    <property type="molecule type" value="Genomic_DNA"/>
</dbReference>
<keyword evidence="13" id="KW-1185">Reference proteome</keyword>
<dbReference type="PANTHER" id="PTHR32309:SF13">
    <property type="entry name" value="FERRIC ENTEROBACTIN TRANSPORT PROTEIN FEPE"/>
    <property type="match status" value="1"/>
</dbReference>
<keyword evidence="5" id="KW-0972">Capsule biogenesis/degradation</keyword>
<feature type="transmembrane region" description="Helical" evidence="10">
    <location>
        <begin position="20"/>
        <end position="42"/>
    </location>
</feature>
<feature type="region of interest" description="Disordered" evidence="9">
    <location>
        <begin position="203"/>
        <end position="245"/>
    </location>
</feature>
<dbReference type="InterPro" id="IPR050445">
    <property type="entry name" value="Bact_polysacc_biosynth/exp"/>
</dbReference>
<protein>
    <submittedName>
        <fullName evidence="12">Wzz/FepE/Etk N-terminal domain-containing protein</fullName>
    </submittedName>
</protein>
<gene>
    <name evidence="12" type="ORF">AADA34_11495</name>
</gene>
<reference evidence="12 13" key="1">
    <citation type="submission" date="2024-04" db="EMBL/GenBank/DDBJ databases">
        <title>Staphylococcus debuckii a clinical isolate.</title>
        <authorList>
            <person name="Magnan C."/>
            <person name="Plumet L."/>
            <person name="Morsli M."/>
            <person name="Molle V."/>
            <person name="Lavigne J.-P."/>
        </authorList>
    </citation>
    <scope>NUCLEOTIDE SEQUENCE [LARGE SCALE GENOMIC DNA]</scope>
    <source>
        <strain evidence="12 13">NSD001</strain>
    </source>
</reference>
<accession>A0ABU9F0P6</accession>
<comment type="caution">
    <text evidence="12">The sequence shown here is derived from an EMBL/GenBank/DDBJ whole genome shotgun (WGS) entry which is preliminary data.</text>
</comment>
<keyword evidence="6 10" id="KW-1133">Transmembrane helix</keyword>
<evidence type="ECO:0000313" key="13">
    <source>
        <dbReference type="Proteomes" id="UP001380601"/>
    </source>
</evidence>
<evidence type="ECO:0000256" key="9">
    <source>
        <dbReference type="SAM" id="MobiDB-lite"/>
    </source>
</evidence>
<evidence type="ECO:0000256" key="1">
    <source>
        <dbReference type="ARBA" id="ARBA00004651"/>
    </source>
</evidence>
<evidence type="ECO:0000256" key="10">
    <source>
        <dbReference type="SAM" id="Phobius"/>
    </source>
</evidence>
<feature type="transmembrane region" description="Helical" evidence="10">
    <location>
        <begin position="176"/>
        <end position="197"/>
    </location>
</feature>
<name>A0ABU9F0P6_9STAP</name>
<feature type="compositionally biased region" description="Basic and acidic residues" evidence="9">
    <location>
        <begin position="223"/>
        <end position="245"/>
    </location>
</feature>
<dbReference type="InterPro" id="IPR003856">
    <property type="entry name" value="LPS_length_determ_N"/>
</dbReference>
<keyword evidence="3" id="KW-1003">Cell membrane</keyword>
<comment type="subcellular location">
    <subcellularLocation>
        <location evidence="1">Cell membrane</location>
        <topology evidence="1">Multi-pass membrane protein</topology>
    </subcellularLocation>
</comment>
<evidence type="ECO:0000256" key="2">
    <source>
        <dbReference type="ARBA" id="ARBA00006683"/>
    </source>
</evidence>
<evidence type="ECO:0000313" key="12">
    <source>
        <dbReference type="EMBL" id="MEL0539332.1"/>
    </source>
</evidence>
<dbReference type="RefSeq" id="WP_123144087.1">
    <property type="nucleotide sequence ID" value="NZ_CP033460.1"/>
</dbReference>
<evidence type="ECO:0000256" key="6">
    <source>
        <dbReference type="ARBA" id="ARBA00022989"/>
    </source>
</evidence>
<dbReference type="PANTHER" id="PTHR32309">
    <property type="entry name" value="TYROSINE-PROTEIN KINASE"/>
    <property type="match status" value="1"/>
</dbReference>
<dbReference type="Pfam" id="PF02706">
    <property type="entry name" value="Wzz"/>
    <property type="match status" value="1"/>
</dbReference>